<feature type="compositionally biased region" description="Basic and acidic residues" evidence="1">
    <location>
        <begin position="257"/>
        <end position="266"/>
    </location>
</feature>
<feature type="region of interest" description="Disordered" evidence="1">
    <location>
        <begin position="411"/>
        <end position="471"/>
    </location>
</feature>
<accession>A0A9P3HKX8</accession>
<feature type="compositionally biased region" description="Low complexity" evidence="1">
    <location>
        <begin position="361"/>
        <end position="373"/>
    </location>
</feature>
<evidence type="ECO:0000313" key="3">
    <source>
        <dbReference type="Proteomes" id="UP000827284"/>
    </source>
</evidence>
<feature type="compositionally biased region" description="Polar residues" evidence="1">
    <location>
        <begin position="292"/>
        <end position="305"/>
    </location>
</feature>
<dbReference type="Proteomes" id="UP000827284">
    <property type="component" value="Unassembled WGS sequence"/>
</dbReference>
<sequence>MGDYQMDSSSATFDLITSSSSMEAFQFVSRRCKPTLVSLPPELLSRIAFNLSLCEFSYLSRVSSAFHKHLFHPAEIVLFLKTRYRLSIESGSIIIFSYLANMQVRAPLLLERIFDDFFLDSPLRLEEERLWKEQRQSQKQLLNNNTFLLTNAASASGGLISASNVAVQRMDSVQVHEDAEKARRKSKWDAVRMLGVLYALDKTHVGPSSSMNALVLSGASDITELPPPSPPAPLKVQEPASKSSINTPSTPGSNLSADRESLERTSHNPFIGDKYQPSSSRPSSGGVRNSPKSASFSSTLNNSPPHGQYYQDHGARSNSLRRSHSQERMDLGDVVPKSSLLDAEPLRYYIQKRNQRKRRSPSIGSSPKGSSSSVFPYPPNGHHAPWEDPFEEGLEGLSWTPSSYPFSFGATSSSSLTDYEGATSKGKSRPKSRTPSPQARERAEGFLREKQRRLSLQSSPQDRFVNDNGLMRRISHENGDLHGYSESYDDDEHMSQQDFNNYEEEEFIEIDNTAYPQQHQPSQFLSSSTSRLGNMDHKLDGYSSKGVAAFEDRHASDKIMEDKMPGMATNSNPYNTRRRSRTAAFDSPTLDERYSPPSRFSARLAPVAAAAPIPMSAFGALGNNTSSPPFSSSSSSSSAVSPVEAPTVHHPVSRSSFTEVRSTYSRSAAQQVLNRVEKIAFLTKYTDRMHLKLQALGIKDWGQGDIQRKKTYQLMIQHNDKTGEKDLVQFYLGRYGGSIPQPEDGNPVVTTVVENGQHGAPVQPMDALMPAAEAGA</sequence>
<feature type="compositionally biased region" description="Polar residues" evidence="1">
    <location>
        <begin position="240"/>
        <end position="256"/>
    </location>
</feature>
<dbReference type="CDD" id="cd09917">
    <property type="entry name" value="F-box_SF"/>
    <property type="match status" value="1"/>
</dbReference>
<dbReference type="EMBL" id="BQFW01000015">
    <property type="protein sequence ID" value="GJJ78694.1"/>
    <property type="molecule type" value="Genomic_DNA"/>
</dbReference>
<keyword evidence="3" id="KW-1185">Reference proteome</keyword>
<feature type="region of interest" description="Disordered" evidence="1">
    <location>
        <begin position="563"/>
        <end position="597"/>
    </location>
</feature>
<evidence type="ECO:0000313" key="2">
    <source>
        <dbReference type="EMBL" id="GJJ78694.1"/>
    </source>
</evidence>
<dbReference type="OrthoDB" id="2428828at2759"/>
<reference evidence="2" key="2">
    <citation type="journal article" date="2022" name="Microbiol. Resour. Announc.">
        <title>Whole-Genome Sequence of Entomortierella parvispora E1425, a Mucoromycotan Fungus Associated with Burkholderiaceae-Related Endosymbiotic Bacteria.</title>
        <authorList>
            <person name="Herlambang A."/>
            <person name="Guo Y."/>
            <person name="Takashima Y."/>
            <person name="Narisawa K."/>
            <person name="Ohta H."/>
            <person name="Nishizawa T."/>
        </authorList>
    </citation>
    <scope>NUCLEOTIDE SEQUENCE</scope>
    <source>
        <strain evidence="2">E1425</strain>
    </source>
</reference>
<organism evidence="2 3">
    <name type="scientific">Entomortierella parvispora</name>
    <dbReference type="NCBI Taxonomy" id="205924"/>
    <lineage>
        <taxon>Eukaryota</taxon>
        <taxon>Fungi</taxon>
        <taxon>Fungi incertae sedis</taxon>
        <taxon>Mucoromycota</taxon>
        <taxon>Mortierellomycotina</taxon>
        <taxon>Mortierellomycetes</taxon>
        <taxon>Mortierellales</taxon>
        <taxon>Mortierellaceae</taxon>
        <taxon>Entomortierella</taxon>
    </lineage>
</organism>
<gene>
    <name evidence="2" type="ORF">EMPS_11053</name>
</gene>
<feature type="region of interest" description="Disordered" evidence="1">
    <location>
        <begin position="350"/>
        <end position="392"/>
    </location>
</feature>
<proteinExistence type="predicted"/>
<evidence type="ECO:0008006" key="4">
    <source>
        <dbReference type="Google" id="ProtNLM"/>
    </source>
</evidence>
<feature type="compositionally biased region" description="Low complexity" evidence="1">
    <location>
        <begin position="625"/>
        <end position="642"/>
    </location>
</feature>
<feature type="region of interest" description="Disordered" evidence="1">
    <location>
        <begin position="222"/>
        <end position="336"/>
    </location>
</feature>
<feature type="compositionally biased region" description="Low complexity" evidence="1">
    <location>
        <begin position="277"/>
        <end position="291"/>
    </location>
</feature>
<dbReference type="AlphaFoldDB" id="A0A9P3HKX8"/>
<name>A0A9P3HKX8_9FUNG</name>
<reference evidence="2" key="1">
    <citation type="submission" date="2021-11" db="EMBL/GenBank/DDBJ databases">
        <authorList>
            <person name="Herlambang A."/>
            <person name="Guo Y."/>
            <person name="Takashima Y."/>
            <person name="Nishizawa T."/>
        </authorList>
    </citation>
    <scope>NUCLEOTIDE SEQUENCE</scope>
    <source>
        <strain evidence="2">E1425</strain>
    </source>
</reference>
<feature type="compositionally biased region" description="Basic and acidic residues" evidence="1">
    <location>
        <begin position="439"/>
        <end position="449"/>
    </location>
</feature>
<protein>
    <recommendedName>
        <fullName evidence="4">F-box domain-containing protein</fullName>
    </recommendedName>
</protein>
<feature type="region of interest" description="Disordered" evidence="1">
    <location>
        <begin position="625"/>
        <end position="654"/>
    </location>
</feature>
<evidence type="ECO:0000256" key="1">
    <source>
        <dbReference type="SAM" id="MobiDB-lite"/>
    </source>
</evidence>
<comment type="caution">
    <text evidence="2">The sequence shown here is derived from an EMBL/GenBank/DDBJ whole genome shotgun (WGS) entry which is preliminary data.</text>
</comment>